<reference evidence="1 2" key="1">
    <citation type="journal article" date="2022" name="Front. Cell. Infect. Microbiol.">
        <title>The Genomes of Two Strains of Taenia crassiceps the Animal Model for the Study of Human Cysticercosis.</title>
        <authorList>
            <person name="Bobes R.J."/>
            <person name="Estrada K."/>
            <person name="Rios-Valencia D.G."/>
            <person name="Calderon-Gallegos A."/>
            <person name="de la Torre P."/>
            <person name="Carrero J.C."/>
            <person name="Sanchez-Flores A."/>
            <person name="Laclette J.P."/>
        </authorList>
    </citation>
    <scope>NUCLEOTIDE SEQUENCE [LARGE SCALE GENOMIC DNA]</scope>
    <source>
        <strain evidence="1">WFUcys</strain>
    </source>
</reference>
<name>A0ABR4QS86_9CEST</name>
<sequence>MEADRDGAAFFFASWARGHARVARALVPARTCGCASLPPVVAVLITTNHTRRRLQGLQRANPSLPLLDPLSSPEELLARRHSRFIYSYPNI</sequence>
<evidence type="ECO:0000313" key="1">
    <source>
        <dbReference type="EMBL" id="KAL5112520.1"/>
    </source>
</evidence>
<dbReference type="EMBL" id="JAKROA010000001">
    <property type="protein sequence ID" value="KAL5112520.1"/>
    <property type="molecule type" value="Genomic_DNA"/>
</dbReference>
<gene>
    <name evidence="1" type="ORF">TcWFU_007444</name>
</gene>
<accession>A0ABR4QS86</accession>
<comment type="caution">
    <text evidence="1">The sequence shown here is derived from an EMBL/GenBank/DDBJ whole genome shotgun (WGS) entry which is preliminary data.</text>
</comment>
<protein>
    <submittedName>
        <fullName evidence="1">Uncharacterized protein</fullName>
    </submittedName>
</protein>
<proteinExistence type="predicted"/>
<keyword evidence="2" id="KW-1185">Reference proteome</keyword>
<evidence type="ECO:0000313" key="2">
    <source>
        <dbReference type="Proteomes" id="UP001651158"/>
    </source>
</evidence>
<dbReference type="Proteomes" id="UP001651158">
    <property type="component" value="Unassembled WGS sequence"/>
</dbReference>
<organism evidence="1 2">
    <name type="scientific">Taenia crassiceps</name>
    <dbReference type="NCBI Taxonomy" id="6207"/>
    <lineage>
        <taxon>Eukaryota</taxon>
        <taxon>Metazoa</taxon>
        <taxon>Spiralia</taxon>
        <taxon>Lophotrochozoa</taxon>
        <taxon>Platyhelminthes</taxon>
        <taxon>Cestoda</taxon>
        <taxon>Eucestoda</taxon>
        <taxon>Cyclophyllidea</taxon>
        <taxon>Taeniidae</taxon>
        <taxon>Taenia</taxon>
    </lineage>
</organism>